<dbReference type="KEGG" id="bhd:BHYOB78_11820"/>
<dbReference type="AlphaFoldDB" id="A0A3B6WBD8"/>
<dbReference type="GO" id="GO:0006835">
    <property type="term" value="P:dicarboxylic acid transport"/>
    <property type="evidence" value="ECO:0007669"/>
    <property type="project" value="TreeGrafter"/>
</dbReference>
<evidence type="ECO:0000313" key="8">
    <source>
        <dbReference type="EMBL" id="ANN64525.1"/>
    </source>
</evidence>
<sequence length="406" mass="43332">MNILKNYKFSFILIFGMIVGSIIGVVFGEKAVVLQPIADIFLNLLYCCVVPMIFVSLVYSIANMENTSKIGKVLFIMILIFIVTETLAAIYMLVITIIFNPAEGVDIAMNETISNITSNSNILGMFTVNDFPLLWSRQNLMALIVFAIIVGIAVVKSGEAGKPVVNLFASLTTIISKVVSYVMYIAPIGLGAFFASLVGTNGSAISGPLSRALIIYFIAAAIFYFASNTIFAYLSAGMNGVKLFWKYIIPPSLVSLGTCSSAATIPTNLIAGKKIGIPDDINDLTIPMGCNLHKAGATLITILKITFMCSMFNVNILEPQNMITAIIVSVLASSVMGAIPAGGYVGEIFIISAFNFPPEAIPIMVLIGTITDAPATTINATNDVGAGMLLSRILKGKNWMVKPAAE</sequence>
<dbReference type="PANTHER" id="PTHR42865:SF7">
    <property type="entry name" value="PROTON_GLUTAMATE-ASPARTATE SYMPORTER"/>
    <property type="match status" value="1"/>
</dbReference>
<dbReference type="PRINTS" id="PR00173">
    <property type="entry name" value="EDTRNSPORT"/>
</dbReference>
<dbReference type="Pfam" id="PF00375">
    <property type="entry name" value="SDF"/>
    <property type="match status" value="1"/>
</dbReference>
<dbReference type="RefSeq" id="WP_020063856.1">
    <property type="nucleotide sequence ID" value="NZ_CP015910.2"/>
</dbReference>
<name>A0A3B6WBD8_BRAHO</name>
<proteinExistence type="predicted"/>
<dbReference type="OrthoDB" id="9768885at2"/>
<feature type="transmembrane region" description="Helical" evidence="7">
    <location>
        <begin position="322"/>
        <end position="345"/>
    </location>
</feature>
<gene>
    <name evidence="8" type="ORF">BHYOB78_11820</name>
</gene>
<organism evidence="8 9">
    <name type="scientific">Brachyspira hyodysenteriae ATCC 27164</name>
    <dbReference type="NCBI Taxonomy" id="1266923"/>
    <lineage>
        <taxon>Bacteria</taxon>
        <taxon>Pseudomonadati</taxon>
        <taxon>Spirochaetota</taxon>
        <taxon>Spirochaetia</taxon>
        <taxon>Brachyspirales</taxon>
        <taxon>Brachyspiraceae</taxon>
        <taxon>Brachyspira</taxon>
    </lineage>
</organism>
<feature type="transmembrane region" description="Helical" evidence="7">
    <location>
        <begin position="295"/>
        <end position="316"/>
    </location>
</feature>
<dbReference type="InterPro" id="IPR036458">
    <property type="entry name" value="Na:dicarbo_symporter_sf"/>
</dbReference>
<keyword evidence="6 7" id="KW-0472">Membrane</keyword>
<feature type="transmembrane region" description="Helical" evidence="7">
    <location>
        <begin position="167"/>
        <end position="194"/>
    </location>
</feature>
<dbReference type="SUPFAM" id="SSF118215">
    <property type="entry name" value="Proton glutamate symport protein"/>
    <property type="match status" value="1"/>
</dbReference>
<dbReference type="Proteomes" id="UP000092328">
    <property type="component" value="Chromosome"/>
</dbReference>
<evidence type="ECO:0000256" key="5">
    <source>
        <dbReference type="ARBA" id="ARBA00022989"/>
    </source>
</evidence>
<evidence type="ECO:0000256" key="6">
    <source>
        <dbReference type="ARBA" id="ARBA00023136"/>
    </source>
</evidence>
<dbReference type="Gene3D" id="1.10.3860.10">
    <property type="entry name" value="Sodium:dicarboxylate symporter"/>
    <property type="match status" value="1"/>
</dbReference>
<keyword evidence="9" id="KW-1185">Reference proteome</keyword>
<reference evidence="9" key="1">
    <citation type="journal article" date="2016" name="Genome Announc.">
        <title>Complete Genome Sequence of Brachyspira hyodysenteriae Type Strain B78 (ATCC 27164).</title>
        <authorList>
            <person name="Mirajkar N.S."/>
            <person name="Johnson T.J."/>
            <person name="Gebhart C.J."/>
        </authorList>
    </citation>
    <scope>NUCLEOTIDE SEQUENCE [LARGE SCALE GENOMIC DNA]</scope>
    <source>
        <strain evidence="9">B78</strain>
    </source>
</reference>
<dbReference type="InterPro" id="IPR001991">
    <property type="entry name" value="Na-dicarboxylate_symporter"/>
</dbReference>
<evidence type="ECO:0000256" key="4">
    <source>
        <dbReference type="ARBA" id="ARBA00022692"/>
    </source>
</evidence>
<feature type="transmembrane region" description="Helical" evidence="7">
    <location>
        <begin position="74"/>
        <end position="99"/>
    </location>
</feature>
<evidence type="ECO:0000313" key="9">
    <source>
        <dbReference type="Proteomes" id="UP000092328"/>
    </source>
</evidence>
<dbReference type="PANTHER" id="PTHR42865">
    <property type="entry name" value="PROTON/GLUTAMATE-ASPARTATE SYMPORTER"/>
    <property type="match status" value="1"/>
</dbReference>
<feature type="transmembrane region" description="Helical" evidence="7">
    <location>
        <begin position="214"/>
        <end position="236"/>
    </location>
</feature>
<keyword evidence="3" id="KW-1003">Cell membrane</keyword>
<keyword evidence="4 7" id="KW-0812">Transmembrane</keyword>
<evidence type="ECO:0000256" key="7">
    <source>
        <dbReference type="SAM" id="Phobius"/>
    </source>
</evidence>
<dbReference type="GO" id="GO:0005886">
    <property type="term" value="C:plasma membrane"/>
    <property type="evidence" value="ECO:0007669"/>
    <property type="project" value="UniProtKB-SubCell"/>
</dbReference>
<evidence type="ECO:0000256" key="3">
    <source>
        <dbReference type="ARBA" id="ARBA00022475"/>
    </source>
</evidence>
<keyword evidence="2" id="KW-0813">Transport</keyword>
<protein>
    <submittedName>
        <fullName evidence="8">Sodium:dicarboxylate symporter</fullName>
    </submittedName>
</protein>
<dbReference type="GO" id="GO:0015293">
    <property type="term" value="F:symporter activity"/>
    <property type="evidence" value="ECO:0007669"/>
    <property type="project" value="UniProtKB-KW"/>
</dbReference>
<feature type="transmembrane region" description="Helical" evidence="7">
    <location>
        <begin position="40"/>
        <end position="62"/>
    </location>
</feature>
<reference evidence="9" key="2">
    <citation type="journal article" date="2017" name="Genome Announc.">
        <title>Correction for Mirajkar et al., Complete Genome Sequence of Brachyspira hyodysenteriae Type Strain B78 (ATCC 27164).</title>
        <authorList>
            <person name="Mirajkar N.S."/>
            <person name="Johnson T.J."/>
            <person name="Gebhart C.J."/>
        </authorList>
    </citation>
    <scope>NUCLEOTIDE SEQUENCE [LARGE SCALE GENOMIC DNA]</scope>
    <source>
        <strain evidence="9">B78</strain>
    </source>
</reference>
<feature type="transmembrane region" description="Helical" evidence="7">
    <location>
        <begin position="7"/>
        <end position="28"/>
    </location>
</feature>
<feature type="transmembrane region" description="Helical" evidence="7">
    <location>
        <begin position="135"/>
        <end position="155"/>
    </location>
</feature>
<keyword evidence="5 7" id="KW-1133">Transmembrane helix</keyword>
<evidence type="ECO:0000256" key="1">
    <source>
        <dbReference type="ARBA" id="ARBA00004651"/>
    </source>
</evidence>
<dbReference type="EMBL" id="CP015910">
    <property type="protein sequence ID" value="ANN64525.1"/>
    <property type="molecule type" value="Genomic_DNA"/>
</dbReference>
<accession>A0A3B6WBD8</accession>
<comment type="subcellular location">
    <subcellularLocation>
        <location evidence="1">Cell membrane</location>
        <topology evidence="1">Multi-pass membrane protein</topology>
    </subcellularLocation>
</comment>
<evidence type="ECO:0000256" key="2">
    <source>
        <dbReference type="ARBA" id="ARBA00022448"/>
    </source>
</evidence>